<sequence>MAGMELHEKASPLTLSLSRETATHYLITTFQSHCLTGVTATIQSHYLTRVSATQCHKPTIKSHCLTRSNRHSVSHPHDLVTLSQCKARNESIWNWKLFMNSCGSILLVSTDDENCESIISVKAVLDRPLTWQSSNRCRDACRQTICGMRIVDLRFFADHMRGRSVNKKNISP</sequence>
<evidence type="ECO:0000313" key="1">
    <source>
        <dbReference type="EMBL" id="KAK3771536.1"/>
    </source>
</evidence>
<evidence type="ECO:0000313" key="2">
    <source>
        <dbReference type="Proteomes" id="UP001283361"/>
    </source>
</evidence>
<dbReference type="AlphaFoldDB" id="A0AAE0ZMJ9"/>
<name>A0AAE0ZMJ9_9GAST</name>
<organism evidence="1 2">
    <name type="scientific">Elysia crispata</name>
    <name type="common">lettuce slug</name>
    <dbReference type="NCBI Taxonomy" id="231223"/>
    <lineage>
        <taxon>Eukaryota</taxon>
        <taxon>Metazoa</taxon>
        <taxon>Spiralia</taxon>
        <taxon>Lophotrochozoa</taxon>
        <taxon>Mollusca</taxon>
        <taxon>Gastropoda</taxon>
        <taxon>Heterobranchia</taxon>
        <taxon>Euthyneura</taxon>
        <taxon>Panpulmonata</taxon>
        <taxon>Sacoglossa</taxon>
        <taxon>Placobranchoidea</taxon>
        <taxon>Plakobranchidae</taxon>
        <taxon>Elysia</taxon>
    </lineage>
</organism>
<reference evidence="1" key="1">
    <citation type="journal article" date="2023" name="G3 (Bethesda)">
        <title>A reference genome for the long-term kleptoplast-retaining sea slug Elysia crispata morphotype clarki.</title>
        <authorList>
            <person name="Eastman K.E."/>
            <person name="Pendleton A.L."/>
            <person name="Shaikh M.A."/>
            <person name="Suttiyut T."/>
            <person name="Ogas R."/>
            <person name="Tomko P."/>
            <person name="Gavelis G."/>
            <person name="Widhalm J.R."/>
            <person name="Wisecaver J.H."/>
        </authorList>
    </citation>
    <scope>NUCLEOTIDE SEQUENCE</scope>
    <source>
        <strain evidence="1">ECLA1</strain>
    </source>
</reference>
<accession>A0AAE0ZMJ9</accession>
<gene>
    <name evidence="1" type="ORF">RRG08_014896</name>
</gene>
<comment type="caution">
    <text evidence="1">The sequence shown here is derived from an EMBL/GenBank/DDBJ whole genome shotgun (WGS) entry which is preliminary data.</text>
</comment>
<protein>
    <submittedName>
        <fullName evidence="1">Uncharacterized protein</fullName>
    </submittedName>
</protein>
<keyword evidence="2" id="KW-1185">Reference proteome</keyword>
<proteinExistence type="predicted"/>
<dbReference type="Proteomes" id="UP001283361">
    <property type="component" value="Unassembled WGS sequence"/>
</dbReference>
<dbReference type="EMBL" id="JAWDGP010003725">
    <property type="protein sequence ID" value="KAK3771536.1"/>
    <property type="molecule type" value="Genomic_DNA"/>
</dbReference>